<dbReference type="RefSeq" id="WP_073106308.1">
    <property type="nucleotide sequence ID" value="NZ_FQXE01000012.1"/>
</dbReference>
<dbReference type="STRING" id="658167.SAMN04488135_11258"/>
<organism evidence="3 4">
    <name type="scientific">Pollutimonas bauzanensis</name>
    <dbReference type="NCBI Taxonomy" id="658167"/>
    <lineage>
        <taxon>Bacteria</taxon>
        <taxon>Pseudomonadati</taxon>
        <taxon>Pseudomonadota</taxon>
        <taxon>Betaproteobacteria</taxon>
        <taxon>Burkholderiales</taxon>
        <taxon>Alcaligenaceae</taxon>
        <taxon>Pollutimonas</taxon>
    </lineage>
</organism>
<dbReference type="Pfam" id="PF02120">
    <property type="entry name" value="Flg_hook"/>
    <property type="match status" value="1"/>
</dbReference>
<proteinExistence type="predicted"/>
<keyword evidence="4" id="KW-1185">Reference proteome</keyword>
<sequence>MSIGGPSALGTLLVHRLDSVLGTTLSQQANLVTGARPDAVTQPGNPERPDAAQNETHRQPRDSVDRATAQTEQQARQAIARAKLDARTAELLAARSAPNTSTTRSAPTSLGHAARTILALLANYPDQDAAVQGKTPLLGSQPRLADGALAGGGAANNAARSDAAAGASRGLNSPAPASAGTAGPLGGPAATSAAAAPASTQASVPAQLAQALAQALQSSGIFYESHLNNLAFGKQSLSQLQMEPQAQVARGAVDGAASGNSAGAAPAPPSASHALPPAGADSASAAGQGQRGETLPGQNASATASAAAPGGANPGGAVPVPGLDPQTHQLVRQQLEVLANQTFAWRGEAWPNAPMEWEINRREPSREDTDLSPETEHWATRINIQLPVLGTVQARLTLAGQQVVMHLIAPESSALLSEHAEALRGRYSALGLQLSQLSVADNAWNAAAGGRQDGAANPPGAGADNGSSS</sequence>
<feature type="compositionally biased region" description="Basic and acidic residues" evidence="1">
    <location>
        <begin position="47"/>
        <end position="65"/>
    </location>
</feature>
<dbReference type="Proteomes" id="UP000184226">
    <property type="component" value="Unassembled WGS sequence"/>
</dbReference>
<dbReference type="InterPro" id="IPR021136">
    <property type="entry name" value="Flagellar_hook_control-like_C"/>
</dbReference>
<feature type="region of interest" description="Disordered" evidence="1">
    <location>
        <begin position="165"/>
        <end position="192"/>
    </location>
</feature>
<feature type="compositionally biased region" description="Low complexity" evidence="1">
    <location>
        <begin position="251"/>
        <end position="287"/>
    </location>
</feature>
<dbReference type="OrthoDB" id="5296742at2"/>
<feature type="domain" description="Flagellar hook-length control protein-like C-terminal" evidence="2">
    <location>
        <begin position="375"/>
        <end position="442"/>
    </location>
</feature>
<feature type="region of interest" description="Disordered" evidence="1">
    <location>
        <begin position="448"/>
        <end position="469"/>
    </location>
</feature>
<evidence type="ECO:0000313" key="3">
    <source>
        <dbReference type="EMBL" id="SHI18966.1"/>
    </source>
</evidence>
<evidence type="ECO:0000313" key="4">
    <source>
        <dbReference type="Proteomes" id="UP000184226"/>
    </source>
</evidence>
<reference evidence="3 4" key="1">
    <citation type="submission" date="2016-11" db="EMBL/GenBank/DDBJ databases">
        <authorList>
            <person name="Jaros S."/>
            <person name="Januszkiewicz K."/>
            <person name="Wedrychowicz H."/>
        </authorList>
    </citation>
    <scope>NUCLEOTIDE SEQUENCE [LARGE SCALE GENOMIC DNA]</scope>
    <source>
        <strain evidence="3 4">CGMCC 1.10190</strain>
    </source>
</reference>
<accession>A0A1M5Z3V9</accession>
<dbReference type="EMBL" id="FQXE01000012">
    <property type="protein sequence ID" value="SHI18966.1"/>
    <property type="molecule type" value="Genomic_DNA"/>
</dbReference>
<feature type="region of interest" description="Disordered" evidence="1">
    <location>
        <begin position="248"/>
        <end position="324"/>
    </location>
</feature>
<protein>
    <submittedName>
        <fullName evidence="3">Hook-length control protein FliK</fullName>
    </submittedName>
</protein>
<feature type="region of interest" description="Disordered" evidence="1">
    <location>
        <begin position="32"/>
        <end position="74"/>
    </location>
</feature>
<feature type="compositionally biased region" description="Low complexity" evidence="1">
    <location>
        <begin position="453"/>
        <end position="469"/>
    </location>
</feature>
<dbReference type="AlphaFoldDB" id="A0A1M5Z3V9"/>
<name>A0A1M5Z3V9_9BURK</name>
<gene>
    <name evidence="3" type="ORF">SAMN04488135_11258</name>
</gene>
<evidence type="ECO:0000259" key="2">
    <source>
        <dbReference type="Pfam" id="PF02120"/>
    </source>
</evidence>
<feature type="compositionally biased region" description="Low complexity" evidence="1">
    <location>
        <begin position="296"/>
        <end position="321"/>
    </location>
</feature>
<evidence type="ECO:0000256" key="1">
    <source>
        <dbReference type="SAM" id="MobiDB-lite"/>
    </source>
</evidence>